<proteinExistence type="predicted"/>
<feature type="compositionally biased region" description="Polar residues" evidence="2">
    <location>
        <begin position="224"/>
        <end position="241"/>
    </location>
</feature>
<dbReference type="OrthoDB" id="10256743at2759"/>
<keyword evidence="5" id="KW-1185">Reference proteome</keyword>
<dbReference type="InterPro" id="IPR039629">
    <property type="entry name" value="R3HDM4"/>
</dbReference>
<dbReference type="EMBL" id="FJUX01000001">
    <property type="protein sequence ID" value="CZS88408.1"/>
    <property type="molecule type" value="Genomic_DNA"/>
</dbReference>
<dbReference type="SUPFAM" id="SSF82708">
    <property type="entry name" value="R3H domain"/>
    <property type="match status" value="1"/>
</dbReference>
<evidence type="ECO:0000256" key="1">
    <source>
        <dbReference type="SAM" id="Coils"/>
    </source>
</evidence>
<dbReference type="GO" id="GO:0003676">
    <property type="term" value="F:nucleic acid binding"/>
    <property type="evidence" value="ECO:0007669"/>
    <property type="project" value="InterPro"/>
</dbReference>
<reference evidence="5" key="1">
    <citation type="submission" date="2016-03" db="EMBL/GenBank/DDBJ databases">
        <authorList>
            <person name="Guldener U."/>
        </authorList>
    </citation>
    <scope>NUCLEOTIDE SEQUENCE [LARGE SCALE GENOMIC DNA]</scope>
    <source>
        <strain evidence="5">04CH-RAC-A.6.1</strain>
    </source>
</reference>
<name>A0A1E1JRH0_9HELO</name>
<feature type="region of interest" description="Disordered" evidence="2">
    <location>
        <begin position="1"/>
        <end position="24"/>
    </location>
</feature>
<dbReference type="PANTHER" id="PTHR32019">
    <property type="entry name" value="R3H DOMAIN-CONTAINING PROTEIN 4"/>
    <property type="match status" value="1"/>
</dbReference>
<evidence type="ECO:0000313" key="5">
    <source>
        <dbReference type="Proteomes" id="UP000178912"/>
    </source>
</evidence>
<feature type="region of interest" description="Disordered" evidence="2">
    <location>
        <begin position="67"/>
        <end position="105"/>
    </location>
</feature>
<evidence type="ECO:0000256" key="2">
    <source>
        <dbReference type="SAM" id="MobiDB-lite"/>
    </source>
</evidence>
<protein>
    <recommendedName>
        <fullName evidence="3">R3H-associated N-terminal domain-containing protein</fullName>
    </recommendedName>
</protein>
<dbReference type="InterPro" id="IPR025952">
    <property type="entry name" value="R3H-assoc_dom"/>
</dbReference>
<feature type="region of interest" description="Disordered" evidence="2">
    <location>
        <begin position="224"/>
        <end position="246"/>
    </location>
</feature>
<dbReference type="Pfam" id="PF13902">
    <property type="entry name" value="R3H-assoc"/>
    <property type="match status" value="1"/>
</dbReference>
<evidence type="ECO:0000313" key="4">
    <source>
        <dbReference type="EMBL" id="CZS88408.1"/>
    </source>
</evidence>
<dbReference type="PANTHER" id="PTHR32019:SF2">
    <property type="entry name" value="R3H DOMAIN-CONTAINING PROTEIN 4"/>
    <property type="match status" value="1"/>
</dbReference>
<gene>
    <name evidence="4" type="ORF">RAG0_00156</name>
</gene>
<sequence>MAIYSSVPPPHQSSPPTTATTPHTQTIQPIDIPTWTATIPVQAANITPSTSTLNKGVTLSIPLEEDVEERPKKVKGEGVAKARRDSMKRRDALLKGKEGSRRRQRWENDNLLNNPHVQPPLPSDWAPSATHRVTHVPYYLAPLWDAGVARLAAERASLSSRSATYNARSGIIEEKGRVPADLKSKLKKAKGAKTLLQELESEVRAFGREFDRAERVREAKLKSNSVQSKIGRSRSSTQESAGSEVLVEADSEDDEIVFIGRDADGNGITMSDEVKQVMEIELQREKIVYEGLEGSKEGGFARWLVHSLAAYYGLASWSETRVADGKGRKRVAYVGVKEKGGFGDELPRPLWAVRITRLLQDSISQSVTTTPQQHITRLHLQL</sequence>
<dbReference type="InterPro" id="IPR036867">
    <property type="entry name" value="R3H_dom_sf"/>
</dbReference>
<evidence type="ECO:0000259" key="3">
    <source>
        <dbReference type="Pfam" id="PF13902"/>
    </source>
</evidence>
<dbReference type="Proteomes" id="UP000178912">
    <property type="component" value="Unassembled WGS sequence"/>
</dbReference>
<feature type="domain" description="R3H-associated N-terminal" evidence="3">
    <location>
        <begin position="81"/>
        <end position="188"/>
    </location>
</feature>
<organism evidence="4 5">
    <name type="scientific">Rhynchosporium agropyri</name>
    <dbReference type="NCBI Taxonomy" id="914238"/>
    <lineage>
        <taxon>Eukaryota</taxon>
        <taxon>Fungi</taxon>
        <taxon>Dikarya</taxon>
        <taxon>Ascomycota</taxon>
        <taxon>Pezizomycotina</taxon>
        <taxon>Leotiomycetes</taxon>
        <taxon>Helotiales</taxon>
        <taxon>Ploettnerulaceae</taxon>
        <taxon>Rhynchosporium</taxon>
    </lineage>
</organism>
<feature type="compositionally biased region" description="Basic and acidic residues" evidence="2">
    <location>
        <begin position="69"/>
        <end position="105"/>
    </location>
</feature>
<keyword evidence="1" id="KW-0175">Coiled coil</keyword>
<feature type="compositionally biased region" description="Low complexity" evidence="2">
    <location>
        <begin position="14"/>
        <end position="24"/>
    </location>
</feature>
<feature type="coiled-coil region" evidence="1">
    <location>
        <begin position="182"/>
        <end position="216"/>
    </location>
</feature>
<accession>A0A1E1JRH0</accession>
<dbReference type="AlphaFoldDB" id="A0A1E1JRH0"/>